<organism evidence="6 7">
    <name type="scientific">Bombardia bombarda</name>
    <dbReference type="NCBI Taxonomy" id="252184"/>
    <lineage>
        <taxon>Eukaryota</taxon>
        <taxon>Fungi</taxon>
        <taxon>Dikarya</taxon>
        <taxon>Ascomycota</taxon>
        <taxon>Pezizomycotina</taxon>
        <taxon>Sordariomycetes</taxon>
        <taxon>Sordariomycetidae</taxon>
        <taxon>Sordariales</taxon>
        <taxon>Lasiosphaeriaceae</taxon>
        <taxon>Bombardia</taxon>
    </lineage>
</organism>
<keyword evidence="7" id="KW-1185">Reference proteome</keyword>
<dbReference type="Proteomes" id="UP001174934">
    <property type="component" value="Unassembled WGS sequence"/>
</dbReference>
<dbReference type="SUPFAM" id="SSF56176">
    <property type="entry name" value="FAD-binding/transporter-associated domain-like"/>
    <property type="match status" value="1"/>
</dbReference>
<evidence type="ECO:0000256" key="1">
    <source>
        <dbReference type="ARBA" id="ARBA00005466"/>
    </source>
</evidence>
<dbReference type="InterPro" id="IPR036318">
    <property type="entry name" value="FAD-bd_PCMH-like_sf"/>
</dbReference>
<dbReference type="InterPro" id="IPR050416">
    <property type="entry name" value="FAD-linked_Oxidoreductase"/>
</dbReference>
<evidence type="ECO:0000313" key="6">
    <source>
        <dbReference type="EMBL" id="KAK0631156.1"/>
    </source>
</evidence>
<keyword evidence="3" id="KW-0274">FAD</keyword>
<dbReference type="InterPro" id="IPR016169">
    <property type="entry name" value="FAD-bd_PCMH_sub2"/>
</dbReference>
<comment type="caution">
    <text evidence="6">The sequence shown here is derived from an EMBL/GenBank/DDBJ whole genome shotgun (WGS) entry which is preliminary data.</text>
</comment>
<dbReference type="PROSITE" id="PS00862">
    <property type="entry name" value="OX2_COVAL_FAD"/>
    <property type="match status" value="1"/>
</dbReference>
<keyword evidence="4" id="KW-0560">Oxidoreductase</keyword>
<dbReference type="GO" id="GO:0016491">
    <property type="term" value="F:oxidoreductase activity"/>
    <property type="evidence" value="ECO:0007669"/>
    <property type="project" value="UniProtKB-KW"/>
</dbReference>
<gene>
    <name evidence="6" type="ORF">B0T17DRAFT_487878</name>
</gene>
<evidence type="ECO:0000259" key="5">
    <source>
        <dbReference type="PROSITE" id="PS51387"/>
    </source>
</evidence>
<dbReference type="Pfam" id="PF01565">
    <property type="entry name" value="FAD_binding_4"/>
    <property type="match status" value="1"/>
</dbReference>
<comment type="similarity">
    <text evidence="1">Belongs to the oxygen-dependent FAD-linked oxidoreductase family.</text>
</comment>
<dbReference type="PANTHER" id="PTHR42973:SF17">
    <property type="entry name" value="OXIDASE, PUTATIVE (AFU_ORTHOLOGUE AFUA_6G14340)-RELATED"/>
    <property type="match status" value="1"/>
</dbReference>
<feature type="domain" description="FAD-binding PCMH-type" evidence="5">
    <location>
        <begin position="43"/>
        <end position="216"/>
    </location>
</feature>
<dbReference type="AlphaFoldDB" id="A0AA39XC13"/>
<protein>
    <recommendedName>
        <fullName evidence="5">FAD-binding PCMH-type domain-containing protein</fullName>
    </recommendedName>
</protein>
<dbReference type="GO" id="GO:0071949">
    <property type="term" value="F:FAD binding"/>
    <property type="evidence" value="ECO:0007669"/>
    <property type="project" value="InterPro"/>
</dbReference>
<evidence type="ECO:0000256" key="2">
    <source>
        <dbReference type="ARBA" id="ARBA00022630"/>
    </source>
</evidence>
<dbReference type="PROSITE" id="PS51387">
    <property type="entry name" value="FAD_PCMH"/>
    <property type="match status" value="1"/>
</dbReference>
<name>A0AA39XC13_9PEZI</name>
<dbReference type="Gene3D" id="3.30.465.10">
    <property type="match status" value="1"/>
</dbReference>
<dbReference type="EMBL" id="JAULSR010000002">
    <property type="protein sequence ID" value="KAK0631156.1"/>
    <property type="molecule type" value="Genomic_DNA"/>
</dbReference>
<proteinExistence type="inferred from homology"/>
<dbReference type="InterPro" id="IPR006093">
    <property type="entry name" value="Oxy_OxRdtase_FAD_BS"/>
</dbReference>
<accession>A0AA39XC13</accession>
<sequence>MGNHQTALSRCIDAVGAGRSGFAAYPHTPLYEMRWVKPYNLDARVEPAAVVRPETSKDIAGIIACASTNKVKIQARSGGHSFANYGLGGEDGAVSIDMVNFQHFHMDNSTWKATIGAGTRLGDVTDKLDEAGGRAIAHGVCPDVGLGGHATIGGLGPMSRMWGSCLDHILEVEVVTADGKVQRASESHNSDLFWAIRGAAGSFGVVTEFVMKTRPAPPTIIQYSYSFNFGKQSEMAPLFSKWQAIVADPKLDRRFGTEFIIMPLGAVITGTFYGTEAEYKATGIPGRIPGGGKQGVATNDWRSSLVQNAENEALYLSKLAAPFYSKSLGFKRSDMIPPDKVQKLFEWVDETDKGTLIWFVIFSATGGATADVAMEATSYSHRDKVMFYESYVIGVPLRSKSKNFLTKFHMKVLDYAPNGTYGTYAGYVDPGLEEGQKHYWGSNLPLLEGIKRKYDPADTFSNPQSVRPVGSL</sequence>
<evidence type="ECO:0000256" key="4">
    <source>
        <dbReference type="ARBA" id="ARBA00023002"/>
    </source>
</evidence>
<dbReference type="InterPro" id="IPR016166">
    <property type="entry name" value="FAD-bd_PCMH"/>
</dbReference>
<dbReference type="Gene3D" id="3.40.462.20">
    <property type="match status" value="1"/>
</dbReference>
<dbReference type="InterPro" id="IPR012951">
    <property type="entry name" value="BBE"/>
</dbReference>
<dbReference type="Pfam" id="PF08031">
    <property type="entry name" value="BBE"/>
    <property type="match status" value="1"/>
</dbReference>
<reference evidence="6" key="1">
    <citation type="submission" date="2023-06" db="EMBL/GenBank/DDBJ databases">
        <title>Genome-scale phylogeny and comparative genomics of the fungal order Sordariales.</title>
        <authorList>
            <consortium name="Lawrence Berkeley National Laboratory"/>
            <person name="Hensen N."/>
            <person name="Bonometti L."/>
            <person name="Westerberg I."/>
            <person name="Brannstrom I.O."/>
            <person name="Guillou S."/>
            <person name="Cros-Aarteil S."/>
            <person name="Calhoun S."/>
            <person name="Haridas S."/>
            <person name="Kuo A."/>
            <person name="Mondo S."/>
            <person name="Pangilinan J."/>
            <person name="Riley R."/>
            <person name="LaButti K."/>
            <person name="Andreopoulos B."/>
            <person name="Lipzen A."/>
            <person name="Chen C."/>
            <person name="Yanf M."/>
            <person name="Daum C."/>
            <person name="Ng V."/>
            <person name="Clum A."/>
            <person name="Steindorff A."/>
            <person name="Ohm R."/>
            <person name="Martin F."/>
            <person name="Silar P."/>
            <person name="Natvig D."/>
            <person name="Lalanne C."/>
            <person name="Gautier V."/>
            <person name="Ament-velasquez S.L."/>
            <person name="Kruys A."/>
            <person name="Hutchinson M.I."/>
            <person name="Powell A.J."/>
            <person name="Barry K."/>
            <person name="Miller A.N."/>
            <person name="Grigoriev I.V."/>
            <person name="Debuchy R."/>
            <person name="Gladieux P."/>
            <person name="Thoren M.H."/>
            <person name="Johannesson H."/>
        </authorList>
    </citation>
    <scope>NUCLEOTIDE SEQUENCE</scope>
    <source>
        <strain evidence="6">SMH3391-2</strain>
    </source>
</reference>
<keyword evidence="2" id="KW-0285">Flavoprotein</keyword>
<evidence type="ECO:0000313" key="7">
    <source>
        <dbReference type="Proteomes" id="UP001174934"/>
    </source>
</evidence>
<dbReference type="InterPro" id="IPR006094">
    <property type="entry name" value="Oxid_FAD_bind_N"/>
</dbReference>
<dbReference type="PANTHER" id="PTHR42973">
    <property type="entry name" value="BINDING OXIDOREDUCTASE, PUTATIVE (AFU_ORTHOLOGUE AFUA_1G17690)-RELATED"/>
    <property type="match status" value="1"/>
</dbReference>
<evidence type="ECO:0000256" key="3">
    <source>
        <dbReference type="ARBA" id="ARBA00022827"/>
    </source>
</evidence>